<accession>A0A934TM46</accession>
<evidence type="ECO:0000313" key="2">
    <source>
        <dbReference type="EMBL" id="MBK5928001.1"/>
    </source>
</evidence>
<evidence type="ECO:0008006" key="4">
    <source>
        <dbReference type="Google" id="ProtNLM"/>
    </source>
</evidence>
<proteinExistence type="predicted"/>
<dbReference type="Gene3D" id="3.40.50.300">
    <property type="entry name" value="P-loop containing nucleotide triphosphate hydrolases"/>
    <property type="match status" value="1"/>
</dbReference>
<dbReference type="SUPFAM" id="SSF52540">
    <property type="entry name" value="P-loop containing nucleoside triphosphate hydrolases"/>
    <property type="match status" value="1"/>
</dbReference>
<comment type="caution">
    <text evidence="2">The sequence shown here is derived from an EMBL/GenBank/DDBJ whole genome shotgun (WGS) entry which is preliminary data.</text>
</comment>
<dbReference type="EMBL" id="NHSD01000284">
    <property type="protein sequence ID" value="MBK5928001.1"/>
    <property type="molecule type" value="Genomic_DNA"/>
</dbReference>
<keyword evidence="3" id="KW-1185">Reference proteome</keyword>
<protein>
    <recommendedName>
        <fullName evidence="4">Exostosin family protein</fullName>
    </recommendedName>
</protein>
<dbReference type="InterPro" id="IPR027417">
    <property type="entry name" value="P-loop_NTPase"/>
</dbReference>
<feature type="compositionally biased region" description="Pro residues" evidence="1">
    <location>
        <begin position="233"/>
        <end position="248"/>
    </location>
</feature>
<reference evidence="2" key="1">
    <citation type="submission" date="2017-05" db="EMBL/GenBank/DDBJ databases">
        <authorList>
            <person name="Imhoff J.F."/>
            <person name="Rahn T."/>
            <person name="Kuenzel S."/>
            <person name="Neulinger S.C."/>
        </authorList>
    </citation>
    <scope>NUCLEOTIDE SEQUENCE</scope>
    <source>
        <strain evidence="2">LMG 28126</strain>
    </source>
</reference>
<organism evidence="2 3">
    <name type="scientific">Rhodobaculum claviforme</name>
    <dbReference type="NCBI Taxonomy" id="1549854"/>
    <lineage>
        <taxon>Bacteria</taxon>
        <taxon>Pseudomonadati</taxon>
        <taxon>Pseudomonadota</taxon>
        <taxon>Alphaproteobacteria</taxon>
        <taxon>Rhodobacterales</taxon>
        <taxon>Paracoccaceae</taxon>
        <taxon>Rhodobaculum</taxon>
    </lineage>
</organism>
<evidence type="ECO:0000256" key="1">
    <source>
        <dbReference type="SAM" id="MobiDB-lite"/>
    </source>
</evidence>
<dbReference type="Proteomes" id="UP000706333">
    <property type="component" value="Unassembled WGS sequence"/>
</dbReference>
<evidence type="ECO:0000313" key="3">
    <source>
        <dbReference type="Proteomes" id="UP000706333"/>
    </source>
</evidence>
<feature type="region of interest" description="Disordered" evidence="1">
    <location>
        <begin position="228"/>
        <end position="248"/>
    </location>
</feature>
<gene>
    <name evidence="2" type="ORF">CCR87_11800</name>
</gene>
<dbReference type="AlphaFoldDB" id="A0A934TM46"/>
<name>A0A934TM46_9RHOB</name>
<reference evidence="2" key="2">
    <citation type="journal article" date="2020" name="Microorganisms">
        <title>Osmotic Adaptation and Compatible Solute Biosynthesis of Phototrophic Bacteria as Revealed from Genome Analyses.</title>
        <authorList>
            <person name="Imhoff J.F."/>
            <person name="Rahn T."/>
            <person name="Kunzel S."/>
            <person name="Keller A."/>
            <person name="Neulinger S.C."/>
        </authorList>
    </citation>
    <scope>NUCLEOTIDE SEQUENCE</scope>
    <source>
        <strain evidence="2">LMG 28126</strain>
    </source>
</reference>
<sequence>MVLGMHRSGTSMLAGTLAAGGVHLGRVLDASFTLNPTGLREPEVLVHMHEHLLETNGGAWHRPPDRVVWGKLHTGVRDLFIEARAAAAPPGRPWGFKEPRTLLVAEGWIEALEDWRGVGIFRHPAEVAASLAQRNGFDRDRALGLWLAYNRRLLALQRAHGLTLMEFGADRERMRADLAAGLLALGCDVAAAGQVHDAAIPRHAGVGTDAPLPDAVAEVLAALRAAARGPGRVTPPPRPVPPPAASPPVPRTLADLHSMRLFPRDLGAAAYIPSGIAARCDWVVLSDVEPPQATLVRLCDTDRPRHVFVSLRNPSAALRFFFERVLPEIPGPFVLISGSQDVTVPVQTDRRWRPFDARERAWIEDLLADPRLIRWFAENLDTAGHPRMEPMPVGMIWPAGVPDPDAPLPVPAPLGPRPLRVLCAHRIREGVQWQARRDVSALAAGSWAAFSTLPDRELSEAEFAAQLAAHSFVLCVEGGGLDPSPKAWTVLLHGAIPILRDTPVAAAYRGFPVVVVPEWSADALTPARLGAWKASLRPSFEDPVRRARVLARLGIAHWWKRVSVHVPPPPQM</sequence>